<dbReference type="Gene3D" id="1.10.1020.10">
    <property type="entry name" value="Adenine-specific Methyltransferase, Domain 2"/>
    <property type="match status" value="1"/>
</dbReference>
<comment type="similarity">
    <text evidence="1">Belongs to the N(4)/N(6)-methyltransferase family.</text>
</comment>
<dbReference type="Gene3D" id="3.40.50.150">
    <property type="entry name" value="Vaccinia Virus protein VP39"/>
    <property type="match status" value="1"/>
</dbReference>
<dbReference type="GO" id="GO:0006298">
    <property type="term" value="P:mismatch repair"/>
    <property type="evidence" value="ECO:0007669"/>
    <property type="project" value="TreeGrafter"/>
</dbReference>
<dbReference type="PANTHER" id="PTHR30481">
    <property type="entry name" value="DNA ADENINE METHYLASE"/>
    <property type="match status" value="1"/>
</dbReference>
<dbReference type="GO" id="GO:0043565">
    <property type="term" value="F:sequence-specific DNA binding"/>
    <property type="evidence" value="ECO:0007669"/>
    <property type="project" value="TreeGrafter"/>
</dbReference>
<feature type="binding site" evidence="7">
    <location>
        <position position="190"/>
    </location>
    <ligand>
        <name>S-adenosyl-L-methionine</name>
        <dbReference type="ChEBI" id="CHEBI:59789"/>
    </ligand>
</feature>
<feature type="binding site" evidence="7">
    <location>
        <position position="11"/>
    </location>
    <ligand>
        <name>S-adenosyl-L-methionine</name>
        <dbReference type="ChEBI" id="CHEBI:59789"/>
    </ligand>
</feature>
<dbReference type="NCBIfam" id="TIGR00571">
    <property type="entry name" value="dam"/>
    <property type="match status" value="1"/>
</dbReference>
<dbReference type="SUPFAM" id="SSF53335">
    <property type="entry name" value="S-adenosyl-L-methionine-dependent methyltransferases"/>
    <property type="match status" value="1"/>
</dbReference>
<dbReference type="AlphaFoldDB" id="A0A1X0WYU7"/>
<dbReference type="InterPro" id="IPR012327">
    <property type="entry name" value="MeTrfase_D12"/>
</dbReference>
<keyword evidence="4" id="KW-0808">Transferase</keyword>
<sequence>MQPFVKWAGGKRQLIPELTKIMPSNFNQYLEPFIGGGALLLELEHKNSIISDNNHVLIGTYNDIKHNLDKLLPLLDKLQNEHNSCGDKEKAKEFYYQQRDNFNQIIFDDNESLNRSALFLYLNKACFNGLYRVNSKGLFNVPFNQKTTINIYERDNLVQISQFLQNVDIYNQDFEETAVKAKKGDLVFFDSPYAPLNPTSFDSYTKEGFSTEEHIRLANLFKKLTKNEVYCILTNHNTEFIRDLYKDFHVKEVNVKRMINSDAKNRVGKEVIITNYELEV</sequence>
<evidence type="ECO:0000256" key="5">
    <source>
        <dbReference type="ARBA" id="ARBA00022691"/>
    </source>
</evidence>
<dbReference type="GO" id="GO:0009007">
    <property type="term" value="F:site-specific DNA-methyltransferase (adenine-specific) activity"/>
    <property type="evidence" value="ECO:0007669"/>
    <property type="project" value="UniProtKB-EC"/>
</dbReference>
<keyword evidence="3 8" id="KW-0489">Methyltransferase</keyword>
<dbReference type="Pfam" id="PF02086">
    <property type="entry name" value="MethyltransfD12"/>
    <property type="match status" value="1"/>
</dbReference>
<comment type="catalytic activity">
    <reaction evidence="6">
        <text>a 2'-deoxyadenosine in DNA + S-adenosyl-L-methionine = an N(6)-methyl-2'-deoxyadenosine in DNA + S-adenosyl-L-homocysteine + H(+)</text>
        <dbReference type="Rhea" id="RHEA:15197"/>
        <dbReference type="Rhea" id="RHEA-COMP:12418"/>
        <dbReference type="Rhea" id="RHEA-COMP:12419"/>
        <dbReference type="ChEBI" id="CHEBI:15378"/>
        <dbReference type="ChEBI" id="CHEBI:57856"/>
        <dbReference type="ChEBI" id="CHEBI:59789"/>
        <dbReference type="ChEBI" id="CHEBI:90615"/>
        <dbReference type="ChEBI" id="CHEBI:90616"/>
        <dbReference type="EC" id="2.1.1.72"/>
    </reaction>
</comment>
<dbReference type="InterPro" id="IPR023095">
    <property type="entry name" value="Ade_MeTrfase_dom_2"/>
</dbReference>
<dbReference type="EMBL" id="LNVH01000005">
    <property type="protein sequence ID" value="ORJ31958.1"/>
    <property type="molecule type" value="Genomic_DNA"/>
</dbReference>
<gene>
    <name evidence="8" type="ORF">ATE37_09775</name>
</gene>
<organism evidence="8 9">
    <name type="scientific">Streptococcus oralis subsp. tigurinus</name>
    <dbReference type="NCBI Taxonomy" id="1077464"/>
    <lineage>
        <taxon>Bacteria</taxon>
        <taxon>Bacillati</taxon>
        <taxon>Bacillota</taxon>
        <taxon>Bacilli</taxon>
        <taxon>Lactobacillales</taxon>
        <taxon>Streptococcaceae</taxon>
        <taxon>Streptococcus</taxon>
    </lineage>
</organism>
<evidence type="ECO:0000256" key="2">
    <source>
        <dbReference type="ARBA" id="ARBA00011900"/>
    </source>
</evidence>
<feature type="binding site" evidence="7">
    <location>
        <position position="52"/>
    </location>
    <ligand>
        <name>S-adenosyl-L-methionine</name>
        <dbReference type="ChEBI" id="CHEBI:59789"/>
    </ligand>
</feature>
<dbReference type="PRINTS" id="PR00505">
    <property type="entry name" value="D12N6MTFRASE"/>
</dbReference>
<dbReference type="GO" id="GO:0009307">
    <property type="term" value="P:DNA restriction-modification system"/>
    <property type="evidence" value="ECO:0007669"/>
    <property type="project" value="InterPro"/>
</dbReference>
<evidence type="ECO:0000256" key="4">
    <source>
        <dbReference type="ARBA" id="ARBA00022679"/>
    </source>
</evidence>
<evidence type="ECO:0000256" key="3">
    <source>
        <dbReference type="ARBA" id="ARBA00022603"/>
    </source>
</evidence>
<name>A0A1X0WYU7_STROR</name>
<evidence type="ECO:0000256" key="7">
    <source>
        <dbReference type="PIRSR" id="PIRSR000398-1"/>
    </source>
</evidence>
<comment type="caution">
    <text evidence="8">The sequence shown here is derived from an EMBL/GenBank/DDBJ whole genome shotgun (WGS) entry which is preliminary data.</text>
</comment>
<dbReference type="Proteomes" id="UP000192532">
    <property type="component" value="Unassembled WGS sequence"/>
</dbReference>
<evidence type="ECO:0000256" key="1">
    <source>
        <dbReference type="ARBA" id="ARBA00006594"/>
    </source>
</evidence>
<reference evidence="8 9" key="1">
    <citation type="journal article" date="2016" name="PLoS ONE">
        <title>Comparative Genomics Analysis of Streptococcus tigurinus Strains Identifies Genetic Elements Specifically and Uniquely Present in Highly Virulent Strains.</title>
        <authorList>
            <person name="Diene S.M."/>
            <person name="Francois P."/>
            <person name="Zbinden A."/>
            <person name="Entenza J.M."/>
            <person name="Resch G."/>
        </authorList>
    </citation>
    <scope>NUCLEOTIDE SEQUENCE [LARGE SCALE GENOMIC DNA]</scope>
    <source>
        <strain evidence="8 9">859</strain>
    </source>
</reference>
<dbReference type="InterPro" id="IPR029063">
    <property type="entry name" value="SAM-dependent_MTases_sf"/>
</dbReference>
<evidence type="ECO:0000313" key="8">
    <source>
        <dbReference type="EMBL" id="ORJ31958.1"/>
    </source>
</evidence>
<evidence type="ECO:0000313" key="9">
    <source>
        <dbReference type="Proteomes" id="UP000192532"/>
    </source>
</evidence>
<feature type="binding site" evidence="7">
    <location>
        <position position="7"/>
    </location>
    <ligand>
        <name>S-adenosyl-L-methionine</name>
        <dbReference type="ChEBI" id="CHEBI:59789"/>
    </ligand>
</feature>
<dbReference type="PANTHER" id="PTHR30481:SF3">
    <property type="entry name" value="DNA ADENINE METHYLASE"/>
    <property type="match status" value="1"/>
</dbReference>
<dbReference type="GO" id="GO:1904047">
    <property type="term" value="F:S-adenosyl-L-methionine binding"/>
    <property type="evidence" value="ECO:0007669"/>
    <property type="project" value="TreeGrafter"/>
</dbReference>
<proteinExistence type="inferred from homology"/>
<evidence type="ECO:0000256" key="6">
    <source>
        <dbReference type="ARBA" id="ARBA00047942"/>
    </source>
</evidence>
<accession>A0A1X0WYU7</accession>
<protein>
    <recommendedName>
        <fullName evidence="2">site-specific DNA-methyltransferase (adenine-specific)</fullName>
        <ecNumber evidence="2">2.1.1.72</ecNumber>
    </recommendedName>
</protein>
<dbReference type="InterPro" id="IPR012263">
    <property type="entry name" value="M_m6A_EcoRV"/>
</dbReference>
<dbReference type="PIRSF" id="PIRSF000398">
    <property type="entry name" value="M_m6A_EcoRV"/>
    <property type="match status" value="1"/>
</dbReference>
<dbReference type="GO" id="GO:0032259">
    <property type="term" value="P:methylation"/>
    <property type="evidence" value="ECO:0007669"/>
    <property type="project" value="UniProtKB-KW"/>
</dbReference>
<keyword evidence="5" id="KW-0949">S-adenosyl-L-methionine</keyword>
<dbReference type="EC" id="2.1.1.72" evidence="2"/>
<dbReference type="RefSeq" id="WP_084868549.1">
    <property type="nucleotide sequence ID" value="NZ_LNVH01000005.1"/>
</dbReference>